<accession>A0AAP7CC73</accession>
<evidence type="ECO:0000313" key="1">
    <source>
        <dbReference type="EMBL" id="NJJ03661.1"/>
    </source>
</evidence>
<reference evidence="1 2" key="1">
    <citation type="submission" date="2020-03" db="EMBL/GenBank/DDBJ databases">
        <title>Draft genome sequences of bacterial isolates from the female urobiome.</title>
        <authorList>
            <person name="Miller-Ensminger T."/>
            <person name="Wolfe A.J."/>
            <person name="Putonti C."/>
        </authorList>
    </citation>
    <scope>NUCLEOTIDE SEQUENCE [LARGE SCALE GENOMIC DNA]</scope>
    <source>
        <strain evidence="1 2">UMB8490</strain>
    </source>
</reference>
<sequence>MKTDQVAAWLGSFMDIELMLIDDAAVALTTINTTPAACTVGFSQVDTGLVIDGDGATDVRCEIVTVGGVVDKQLPGRAVVAAARAIERLGIPAQPGVLLEGALDELGTTARHGWLREPELFDRGTPLYREPGKLTLLLELVALTDDEYTIARDQGLDVLTRRLRRRGTNTTEWNREAE</sequence>
<evidence type="ECO:0008006" key="3">
    <source>
        <dbReference type="Google" id="ProtNLM"/>
    </source>
</evidence>
<dbReference type="AlphaFoldDB" id="A0AAP7CC73"/>
<dbReference type="Proteomes" id="UP000591626">
    <property type="component" value="Unassembled WGS sequence"/>
</dbReference>
<organism evidence="1 2">
    <name type="scientific">Corynebacterium coyleae</name>
    <dbReference type="NCBI Taxonomy" id="53374"/>
    <lineage>
        <taxon>Bacteria</taxon>
        <taxon>Bacillati</taxon>
        <taxon>Actinomycetota</taxon>
        <taxon>Actinomycetes</taxon>
        <taxon>Mycobacteriales</taxon>
        <taxon>Corynebacteriaceae</taxon>
        <taxon>Corynebacterium</taxon>
    </lineage>
</organism>
<gene>
    <name evidence="1" type="ORF">HC138_04700</name>
</gene>
<name>A0AAP7CC73_9CORY</name>
<comment type="caution">
    <text evidence="1">The sequence shown here is derived from an EMBL/GenBank/DDBJ whole genome shotgun (WGS) entry which is preliminary data.</text>
</comment>
<proteinExistence type="predicted"/>
<evidence type="ECO:0000313" key="2">
    <source>
        <dbReference type="Proteomes" id="UP000591626"/>
    </source>
</evidence>
<protein>
    <recommendedName>
        <fullName evidence="3">Suppressor of fused protein (SUFU)</fullName>
    </recommendedName>
</protein>
<dbReference type="EMBL" id="JAAUVV010000006">
    <property type="protein sequence ID" value="NJJ03661.1"/>
    <property type="molecule type" value="Genomic_DNA"/>
</dbReference>
<dbReference type="RefSeq" id="WP_167616255.1">
    <property type="nucleotide sequence ID" value="NZ_JAAUVV010000006.1"/>
</dbReference>